<gene>
    <name evidence="1" type="ORF">AFERRID_08860</name>
</gene>
<dbReference type="AlphaFoldDB" id="A0A2Z6IG55"/>
<evidence type="ECO:0000313" key="2">
    <source>
        <dbReference type="Proteomes" id="UP000280188"/>
    </source>
</evidence>
<dbReference type="Proteomes" id="UP000280188">
    <property type="component" value="Chromosome"/>
</dbReference>
<sequence length="42" mass="4842">MSQPTGTHVPQPGVIESLNHALMNFFHWFVTFTASMRFLPCY</sequence>
<accession>A0A2Z6IG55</accession>
<dbReference type="RefSeq" id="WP_257248105.1">
    <property type="nucleotide sequence ID" value="NZ_AP018795.1"/>
</dbReference>
<keyword evidence="2" id="KW-1185">Reference proteome</keyword>
<protein>
    <submittedName>
        <fullName evidence="1">Uncharacterized protein</fullName>
    </submittedName>
</protein>
<name>A0A2Z6IG55_ACIFI</name>
<evidence type="ECO:0000313" key="1">
    <source>
        <dbReference type="EMBL" id="BBF64668.1"/>
    </source>
</evidence>
<dbReference type="EMBL" id="AP018795">
    <property type="protein sequence ID" value="BBF64668.1"/>
    <property type="molecule type" value="Genomic_DNA"/>
</dbReference>
<dbReference type="KEGG" id="afj:AFERRID_08860"/>
<proteinExistence type="predicted"/>
<reference evidence="1 2" key="1">
    <citation type="journal article" date="2018" name="Microbiol. Resour. Announc.">
        <title>Complete Genome Sequence of Acidithiobacillus ferridurans JCM 18981.</title>
        <authorList>
            <person name="Miyauchi T."/>
            <person name="Kouzuma A."/>
            <person name="Abe T."/>
            <person name="Watanabe K."/>
        </authorList>
    </citation>
    <scope>NUCLEOTIDE SEQUENCE [LARGE SCALE GENOMIC DNA]</scope>
    <source>
        <strain evidence="2">ATCC 33020 / DSM 29468 / JCM 18981 / 11Fe</strain>
    </source>
</reference>
<organism evidence="1 2">
    <name type="scientific">Acidithiobacillus ferridurans</name>
    <dbReference type="NCBI Taxonomy" id="1232575"/>
    <lineage>
        <taxon>Bacteria</taxon>
        <taxon>Pseudomonadati</taxon>
        <taxon>Pseudomonadota</taxon>
        <taxon>Acidithiobacillia</taxon>
        <taxon>Acidithiobacillales</taxon>
        <taxon>Acidithiobacillaceae</taxon>
        <taxon>Acidithiobacillus</taxon>
    </lineage>
</organism>